<evidence type="ECO:0000313" key="2">
    <source>
        <dbReference type="Proteomes" id="UP001163324"/>
    </source>
</evidence>
<dbReference type="Proteomes" id="UP001163324">
    <property type="component" value="Chromosome 4"/>
</dbReference>
<protein>
    <submittedName>
        <fullName evidence="1">Uncharacterized protein</fullName>
    </submittedName>
</protein>
<proteinExistence type="predicted"/>
<keyword evidence="2" id="KW-1185">Reference proteome</keyword>
<dbReference type="EMBL" id="CM047943">
    <property type="protein sequence ID" value="KAI9900516.1"/>
    <property type="molecule type" value="Genomic_DNA"/>
</dbReference>
<organism evidence="1 2">
    <name type="scientific">Trichothecium roseum</name>
    <dbReference type="NCBI Taxonomy" id="47278"/>
    <lineage>
        <taxon>Eukaryota</taxon>
        <taxon>Fungi</taxon>
        <taxon>Dikarya</taxon>
        <taxon>Ascomycota</taxon>
        <taxon>Pezizomycotina</taxon>
        <taxon>Sordariomycetes</taxon>
        <taxon>Hypocreomycetidae</taxon>
        <taxon>Hypocreales</taxon>
        <taxon>Hypocreales incertae sedis</taxon>
        <taxon>Trichothecium</taxon>
    </lineage>
</organism>
<sequence length="191" mass="21208">MARIAFFSLLFMALVAFASAGKLKPKSRVPIIRLRAAALRNQPTSLTLPPLPFSAAPTFCKCTCFKNSTIIPLGPEHQSSDTDASLKRAFLFGSDFDVQEDRRTASASCSECTKAFCLSQGIDFCENADEDDVTTQCFKRDSNKDRIIVWGFIVGTVGLLGYAIFKRIMEWRSTRNAFSRENLNYVPVGAR</sequence>
<name>A0ACC0V4Y1_9HYPO</name>
<accession>A0ACC0V4Y1</accession>
<evidence type="ECO:0000313" key="1">
    <source>
        <dbReference type="EMBL" id="KAI9900516.1"/>
    </source>
</evidence>
<gene>
    <name evidence="1" type="ORF">N3K66_004778</name>
</gene>
<reference evidence="1" key="1">
    <citation type="submission" date="2022-10" db="EMBL/GenBank/DDBJ databases">
        <title>Complete Genome of Trichothecium roseum strain YXFP-22015, a Plant Pathogen Isolated from Citrus.</title>
        <authorList>
            <person name="Wang Y."/>
            <person name="Zhu L."/>
        </authorList>
    </citation>
    <scope>NUCLEOTIDE SEQUENCE</scope>
    <source>
        <strain evidence="1">YXFP-22015</strain>
    </source>
</reference>
<comment type="caution">
    <text evidence="1">The sequence shown here is derived from an EMBL/GenBank/DDBJ whole genome shotgun (WGS) entry which is preliminary data.</text>
</comment>